<accession>A0AAN7EAJ6</accession>
<dbReference type="PANTHER" id="PTHR35218">
    <property type="entry name" value="RNASE H DOMAIN-CONTAINING PROTEIN"/>
    <property type="match status" value="1"/>
</dbReference>
<dbReference type="EMBL" id="JAXUIC010000010">
    <property type="protein sequence ID" value="KAK4567034.1"/>
    <property type="molecule type" value="Genomic_DNA"/>
</dbReference>
<organism evidence="1 2">
    <name type="scientific">Quercus rubra</name>
    <name type="common">Northern red oak</name>
    <name type="synonym">Quercus borealis</name>
    <dbReference type="NCBI Taxonomy" id="3512"/>
    <lineage>
        <taxon>Eukaryota</taxon>
        <taxon>Viridiplantae</taxon>
        <taxon>Streptophyta</taxon>
        <taxon>Embryophyta</taxon>
        <taxon>Tracheophyta</taxon>
        <taxon>Spermatophyta</taxon>
        <taxon>Magnoliopsida</taxon>
        <taxon>eudicotyledons</taxon>
        <taxon>Gunneridae</taxon>
        <taxon>Pentapetalae</taxon>
        <taxon>rosids</taxon>
        <taxon>fabids</taxon>
        <taxon>Fagales</taxon>
        <taxon>Fagaceae</taxon>
        <taxon>Quercus</taxon>
    </lineage>
</organism>
<dbReference type="PANTHER" id="PTHR35218:SF9">
    <property type="entry name" value="ENDONUCLEASE_EXONUCLEASE_PHOSPHATASE DOMAIN-CONTAINING PROTEIN"/>
    <property type="match status" value="1"/>
</dbReference>
<keyword evidence="2" id="KW-1185">Reference proteome</keyword>
<dbReference type="InterPro" id="IPR036691">
    <property type="entry name" value="Endo/exonu/phosph_ase_sf"/>
</dbReference>
<proteinExistence type="predicted"/>
<comment type="caution">
    <text evidence="1">The sequence shown here is derived from an EMBL/GenBank/DDBJ whole genome shotgun (WGS) entry which is preliminary data.</text>
</comment>
<reference evidence="1 2" key="1">
    <citation type="journal article" date="2023" name="G3 (Bethesda)">
        <title>A haplotype-resolved chromosome-scale genome for Quercus rubra L. provides insights into the genetics of adaptive traits for red oak species.</title>
        <authorList>
            <person name="Kapoor B."/>
            <person name="Jenkins J."/>
            <person name="Schmutz J."/>
            <person name="Zhebentyayeva T."/>
            <person name="Kuelheim C."/>
            <person name="Coggeshall M."/>
            <person name="Heim C."/>
            <person name="Lasky J.R."/>
            <person name="Leites L."/>
            <person name="Islam-Faridi N."/>
            <person name="Romero-Severson J."/>
            <person name="DeLeo V.L."/>
            <person name="Lucas S.M."/>
            <person name="Lazic D."/>
            <person name="Gailing O."/>
            <person name="Carlson J."/>
            <person name="Staton M."/>
        </authorList>
    </citation>
    <scope>NUCLEOTIDE SEQUENCE [LARGE SCALE GENOMIC DNA]</scope>
    <source>
        <strain evidence="1">Pseudo-F2</strain>
    </source>
</reference>
<sequence>MVEAAMMNPSKVKILMGQLVQMNILMWNCKGALNPNFMRWIFEMVVNHHPSIMVITETKVGGKRAKRIIEGLPFDGFLTTETIGYASGLWILWKKEDAEVVHLTSTE</sequence>
<protein>
    <submittedName>
        <fullName evidence="1">Uncharacterized protein</fullName>
    </submittedName>
</protein>
<gene>
    <name evidence="1" type="ORF">RGQ29_003040</name>
</gene>
<dbReference type="AlphaFoldDB" id="A0AAN7EAJ6"/>
<dbReference type="Gene3D" id="3.60.10.10">
    <property type="entry name" value="Endonuclease/exonuclease/phosphatase"/>
    <property type="match status" value="1"/>
</dbReference>
<evidence type="ECO:0000313" key="1">
    <source>
        <dbReference type="EMBL" id="KAK4567034.1"/>
    </source>
</evidence>
<name>A0AAN7EAJ6_QUERU</name>
<dbReference type="SUPFAM" id="SSF56219">
    <property type="entry name" value="DNase I-like"/>
    <property type="match status" value="1"/>
</dbReference>
<evidence type="ECO:0000313" key="2">
    <source>
        <dbReference type="Proteomes" id="UP001324115"/>
    </source>
</evidence>
<dbReference type="Proteomes" id="UP001324115">
    <property type="component" value="Unassembled WGS sequence"/>
</dbReference>